<dbReference type="PROSITE" id="PS51808">
    <property type="entry name" value="CHCH"/>
    <property type="match status" value="1"/>
</dbReference>
<dbReference type="Gene3D" id="1.10.10.140">
    <property type="entry name" value="Cytochrome c oxidase, subunit VIb"/>
    <property type="match status" value="1"/>
</dbReference>
<name>A0AAE1QF89_9EUCA</name>
<evidence type="ECO:0000313" key="8">
    <source>
        <dbReference type="Proteomes" id="UP001292094"/>
    </source>
</evidence>
<comment type="subcellular location">
    <subcellularLocation>
        <location evidence="1">Mitochondrion</location>
    </subcellularLocation>
</comment>
<keyword evidence="8" id="KW-1185">Reference proteome</keyword>
<sequence length="149" mass="17470">MTFRTWEECAEDRSDWRLTAIRETEEAMNTALAQKRARRRERQEQPQQSSHRLSTADSVHSCLGDIMSATAIMSENKLETAPFDPRFPNQNQAKYCYQSFVDYHRCQKLKGEEYEPCEYFKKVFTSICPNAWVEKWNDQLEAGTFPGTI</sequence>
<dbReference type="SUPFAM" id="SSF47694">
    <property type="entry name" value="Cytochrome c oxidase subunit h"/>
    <property type="match status" value="1"/>
</dbReference>
<evidence type="ECO:0000256" key="5">
    <source>
        <dbReference type="ARBA" id="ARBA00042114"/>
    </source>
</evidence>
<gene>
    <name evidence="7" type="ORF">Pmani_005291</name>
</gene>
<comment type="caution">
    <text evidence="7">The sequence shown here is derived from an EMBL/GenBank/DDBJ whole genome shotgun (WGS) entry which is preliminary data.</text>
</comment>
<dbReference type="Proteomes" id="UP001292094">
    <property type="component" value="Unassembled WGS sequence"/>
</dbReference>
<dbReference type="PANTHER" id="PTHR11387">
    <property type="entry name" value="CYTOCHROME C OXIDASE SUBUNIT 6B"/>
    <property type="match status" value="1"/>
</dbReference>
<feature type="region of interest" description="Disordered" evidence="6">
    <location>
        <begin position="29"/>
        <end position="58"/>
    </location>
</feature>
<keyword evidence="3" id="KW-1015">Disulfide bond</keyword>
<dbReference type="GO" id="GO:0005739">
    <property type="term" value="C:mitochondrion"/>
    <property type="evidence" value="ECO:0007669"/>
    <property type="project" value="UniProtKB-SubCell"/>
</dbReference>
<keyword evidence="2" id="KW-0496">Mitochondrion</keyword>
<evidence type="ECO:0000256" key="1">
    <source>
        <dbReference type="ARBA" id="ARBA00004173"/>
    </source>
</evidence>
<accession>A0AAE1QF89</accession>
<evidence type="ECO:0000256" key="3">
    <source>
        <dbReference type="ARBA" id="ARBA00023157"/>
    </source>
</evidence>
<protein>
    <recommendedName>
        <fullName evidence="4">Cytochrome c oxidase subunit 6B1</fullName>
    </recommendedName>
    <alternativeName>
        <fullName evidence="5">Cytochrome c oxidase subunit VIb isoform 1</fullName>
    </alternativeName>
</protein>
<dbReference type="GO" id="GO:0045277">
    <property type="term" value="C:respiratory chain complex IV"/>
    <property type="evidence" value="ECO:0007669"/>
    <property type="project" value="InterPro"/>
</dbReference>
<dbReference type="EMBL" id="JAWZYT010000387">
    <property type="protein sequence ID" value="KAK4324042.1"/>
    <property type="molecule type" value="Genomic_DNA"/>
</dbReference>
<dbReference type="InterPro" id="IPR036549">
    <property type="entry name" value="CX6/COA6-like_sf"/>
</dbReference>
<dbReference type="InterPro" id="IPR048280">
    <property type="entry name" value="COX6B-like"/>
</dbReference>
<dbReference type="CDD" id="cd00926">
    <property type="entry name" value="Cyt_c_Oxidase_VIb"/>
    <property type="match status" value="1"/>
</dbReference>
<evidence type="ECO:0000313" key="7">
    <source>
        <dbReference type="EMBL" id="KAK4324042.1"/>
    </source>
</evidence>
<feature type="compositionally biased region" description="Polar residues" evidence="6">
    <location>
        <begin position="49"/>
        <end position="58"/>
    </location>
</feature>
<organism evidence="7 8">
    <name type="scientific">Petrolisthes manimaculis</name>
    <dbReference type="NCBI Taxonomy" id="1843537"/>
    <lineage>
        <taxon>Eukaryota</taxon>
        <taxon>Metazoa</taxon>
        <taxon>Ecdysozoa</taxon>
        <taxon>Arthropoda</taxon>
        <taxon>Crustacea</taxon>
        <taxon>Multicrustacea</taxon>
        <taxon>Malacostraca</taxon>
        <taxon>Eumalacostraca</taxon>
        <taxon>Eucarida</taxon>
        <taxon>Decapoda</taxon>
        <taxon>Pleocyemata</taxon>
        <taxon>Anomura</taxon>
        <taxon>Galatheoidea</taxon>
        <taxon>Porcellanidae</taxon>
        <taxon>Petrolisthes</taxon>
    </lineage>
</organism>
<dbReference type="InterPro" id="IPR003213">
    <property type="entry name" value="Cyt_c_oxidase_su6B"/>
</dbReference>
<evidence type="ECO:0000256" key="6">
    <source>
        <dbReference type="SAM" id="MobiDB-lite"/>
    </source>
</evidence>
<dbReference type="Pfam" id="PF02297">
    <property type="entry name" value="COX6B"/>
    <property type="match status" value="1"/>
</dbReference>
<reference evidence="7" key="1">
    <citation type="submission" date="2023-11" db="EMBL/GenBank/DDBJ databases">
        <title>Genome assemblies of two species of porcelain crab, Petrolisthes cinctipes and Petrolisthes manimaculis (Anomura: Porcellanidae).</title>
        <authorList>
            <person name="Angst P."/>
        </authorList>
    </citation>
    <scope>NUCLEOTIDE SEQUENCE</scope>
    <source>
        <strain evidence="7">PB745_02</strain>
        <tissue evidence="7">Gill</tissue>
    </source>
</reference>
<proteinExistence type="predicted"/>
<dbReference type="FunFam" id="1.10.10.140:FF:000001">
    <property type="entry name" value="Cytochrome c oxidase subunit 6B1"/>
    <property type="match status" value="1"/>
</dbReference>
<evidence type="ECO:0000256" key="2">
    <source>
        <dbReference type="ARBA" id="ARBA00023128"/>
    </source>
</evidence>
<evidence type="ECO:0000256" key="4">
    <source>
        <dbReference type="ARBA" id="ARBA00040060"/>
    </source>
</evidence>
<dbReference type="AlphaFoldDB" id="A0AAE1QF89"/>